<evidence type="ECO:0000256" key="1">
    <source>
        <dbReference type="ARBA" id="ARBA00006484"/>
    </source>
</evidence>
<reference evidence="3 4" key="1">
    <citation type="submission" date="2024-06" db="EMBL/GenBank/DDBJ databases">
        <title>The Natural Products Discovery Center: Release of the First 8490 Sequenced Strains for Exploring Actinobacteria Biosynthetic Diversity.</title>
        <authorList>
            <person name="Kalkreuter E."/>
            <person name="Kautsar S.A."/>
            <person name="Yang D."/>
            <person name="Bader C.D."/>
            <person name="Teijaro C.N."/>
            <person name="Fluegel L."/>
            <person name="Davis C.M."/>
            <person name="Simpson J.R."/>
            <person name="Lauterbach L."/>
            <person name="Steele A.D."/>
            <person name="Gui C."/>
            <person name="Meng S."/>
            <person name="Li G."/>
            <person name="Viehrig K."/>
            <person name="Ye F."/>
            <person name="Su P."/>
            <person name="Kiefer A.F."/>
            <person name="Nichols A."/>
            <person name="Cepeda A.J."/>
            <person name="Yan W."/>
            <person name="Fan B."/>
            <person name="Jiang Y."/>
            <person name="Adhikari A."/>
            <person name="Zheng C.-J."/>
            <person name="Schuster L."/>
            <person name="Cowan T.M."/>
            <person name="Smanski M.J."/>
            <person name="Chevrette M.G."/>
            <person name="De Carvalho L.P.S."/>
            <person name="Shen B."/>
        </authorList>
    </citation>
    <scope>NUCLEOTIDE SEQUENCE [LARGE SCALE GENOMIC DNA]</scope>
    <source>
        <strain evidence="3 4">NPDC077434</strain>
    </source>
</reference>
<evidence type="ECO:0000313" key="3">
    <source>
        <dbReference type="EMBL" id="MEW1976345.1"/>
    </source>
</evidence>
<feature type="domain" description="Ketoreductase" evidence="2">
    <location>
        <begin position="8"/>
        <end position="187"/>
    </location>
</feature>
<dbReference type="Proteomes" id="UP001553715">
    <property type="component" value="Unassembled WGS sequence"/>
</dbReference>
<accession>A0ABV3LKA1</accession>
<evidence type="ECO:0000259" key="2">
    <source>
        <dbReference type="SMART" id="SM00822"/>
    </source>
</evidence>
<dbReference type="PRINTS" id="PR00081">
    <property type="entry name" value="GDHRDH"/>
</dbReference>
<comment type="similarity">
    <text evidence="1">Belongs to the short-chain dehydrogenases/reductases (SDR) family.</text>
</comment>
<gene>
    <name evidence="3" type="ORF">AB0301_14895</name>
</gene>
<dbReference type="PANTHER" id="PTHR42760:SF40">
    <property type="entry name" value="3-OXOACYL-[ACYL-CARRIER-PROTEIN] REDUCTASE, CHLOROPLASTIC"/>
    <property type="match status" value="1"/>
</dbReference>
<dbReference type="InterPro" id="IPR002347">
    <property type="entry name" value="SDR_fam"/>
</dbReference>
<dbReference type="Pfam" id="PF13561">
    <property type="entry name" value="adh_short_C2"/>
    <property type="match status" value="1"/>
</dbReference>
<dbReference type="SMART" id="SM00822">
    <property type="entry name" value="PKS_KR"/>
    <property type="match status" value="1"/>
</dbReference>
<dbReference type="EC" id="1.1.1.-" evidence="3"/>
<dbReference type="EMBL" id="JBFBMH010000028">
    <property type="protein sequence ID" value="MEW1976345.1"/>
    <property type="molecule type" value="Genomic_DNA"/>
</dbReference>
<dbReference type="InterPro" id="IPR020904">
    <property type="entry name" value="Sc_DH/Rdtase_CS"/>
</dbReference>
<dbReference type="Gene3D" id="3.40.50.720">
    <property type="entry name" value="NAD(P)-binding Rossmann-like Domain"/>
    <property type="match status" value="1"/>
</dbReference>
<name>A0ABV3LKA1_9MICO</name>
<dbReference type="NCBIfam" id="NF009466">
    <property type="entry name" value="PRK12826.1-2"/>
    <property type="match status" value="1"/>
</dbReference>
<protein>
    <submittedName>
        <fullName evidence="3">3-oxoacyl-ACP reductase family protein</fullName>
        <ecNumber evidence="3">1.1.1.-</ecNumber>
    </submittedName>
</protein>
<organism evidence="3 4">
    <name type="scientific">Microbacterium profundi</name>
    <dbReference type="NCBI Taxonomy" id="450380"/>
    <lineage>
        <taxon>Bacteria</taxon>
        <taxon>Bacillati</taxon>
        <taxon>Actinomycetota</taxon>
        <taxon>Actinomycetes</taxon>
        <taxon>Micrococcales</taxon>
        <taxon>Microbacteriaceae</taxon>
        <taxon>Microbacterium</taxon>
    </lineage>
</organism>
<sequence>MSDVDSRPVALVTGASRGIGRAIAIDLAAAGFDLVLGYHSDRQGAEETAGRVASGSSAVSVGADLRDLSSGKVYVDAALGRFGRLDALINNAGIARDRRIRRMTDADWADVLAVDLGGAFSCSRAGASALAESPRGTIVNVSSIVGMNGNVGQANYAAAKGGLLAMTRSLAREFAPQGVTVNAVAPGFVLTDMTLTLPAEIIEANIAATPLARPGEPEDIASVVAWLVSSAARFVTGAVIPVDGGLSL</sequence>
<keyword evidence="4" id="KW-1185">Reference proteome</keyword>
<keyword evidence="3" id="KW-0560">Oxidoreductase</keyword>
<dbReference type="PANTHER" id="PTHR42760">
    <property type="entry name" value="SHORT-CHAIN DEHYDROGENASES/REDUCTASES FAMILY MEMBER"/>
    <property type="match status" value="1"/>
</dbReference>
<dbReference type="RefSeq" id="WP_033105376.1">
    <property type="nucleotide sequence ID" value="NZ_JBFBMH010000028.1"/>
</dbReference>
<proteinExistence type="inferred from homology"/>
<dbReference type="SUPFAM" id="SSF51735">
    <property type="entry name" value="NAD(P)-binding Rossmann-fold domains"/>
    <property type="match status" value="1"/>
</dbReference>
<dbReference type="GO" id="GO:0016491">
    <property type="term" value="F:oxidoreductase activity"/>
    <property type="evidence" value="ECO:0007669"/>
    <property type="project" value="UniProtKB-KW"/>
</dbReference>
<comment type="caution">
    <text evidence="3">The sequence shown here is derived from an EMBL/GenBank/DDBJ whole genome shotgun (WGS) entry which is preliminary data.</text>
</comment>
<evidence type="ECO:0000313" key="4">
    <source>
        <dbReference type="Proteomes" id="UP001553715"/>
    </source>
</evidence>
<dbReference type="PRINTS" id="PR00080">
    <property type="entry name" value="SDRFAMILY"/>
</dbReference>
<dbReference type="InterPro" id="IPR036291">
    <property type="entry name" value="NAD(P)-bd_dom_sf"/>
</dbReference>
<dbReference type="PROSITE" id="PS00061">
    <property type="entry name" value="ADH_SHORT"/>
    <property type="match status" value="1"/>
</dbReference>
<dbReference type="InterPro" id="IPR057326">
    <property type="entry name" value="KR_dom"/>
</dbReference>